<evidence type="ECO:0000256" key="6">
    <source>
        <dbReference type="SAM" id="MobiDB-lite"/>
    </source>
</evidence>
<protein>
    <submittedName>
        <fullName evidence="8">Extracellular solute-binding protein</fullName>
    </submittedName>
</protein>
<comment type="caution">
    <text evidence="8">The sequence shown here is derived from an EMBL/GenBank/DDBJ whole genome shotgun (WGS) entry which is preliminary data.</text>
</comment>
<organism evidence="8 9">
    <name type="scientific">Paenibacillus mendelii</name>
    <dbReference type="NCBI Taxonomy" id="206163"/>
    <lineage>
        <taxon>Bacteria</taxon>
        <taxon>Bacillati</taxon>
        <taxon>Bacillota</taxon>
        <taxon>Bacilli</taxon>
        <taxon>Bacillales</taxon>
        <taxon>Paenibacillaceae</taxon>
        <taxon>Paenibacillus</taxon>
    </lineage>
</organism>
<keyword evidence="4" id="KW-0564">Palmitate</keyword>
<dbReference type="Pfam" id="PF13416">
    <property type="entry name" value="SBP_bac_8"/>
    <property type="match status" value="1"/>
</dbReference>
<dbReference type="SUPFAM" id="SSF53850">
    <property type="entry name" value="Periplasmic binding protein-like II"/>
    <property type="match status" value="1"/>
</dbReference>
<feature type="signal peptide" evidence="7">
    <location>
        <begin position="1"/>
        <end position="21"/>
    </location>
</feature>
<dbReference type="EMBL" id="JBHLVF010000064">
    <property type="protein sequence ID" value="MFC0396669.1"/>
    <property type="molecule type" value="Genomic_DNA"/>
</dbReference>
<evidence type="ECO:0000313" key="9">
    <source>
        <dbReference type="Proteomes" id="UP001589818"/>
    </source>
</evidence>
<sequence length="532" mass="59812">MKRKWVMTALIAVMMTSMVLGCSSNGGNKVNETTSNSPSPQSNEEGTEPKQEKVELSMYAHDFQKWDGVTNDSILKELENRFNVSLSRQGAPWEGWMEKLALKINTGEAPDLFFYLTTMPEYKSWVDSGVVLELDKYLDKAPNLKKLLDNGLYKNLKINGHYYFVPVVTVSNNHAIYYRKDWLDKLQLEEPTNIEQFTAMIKAFTENDPDGNNKKDTVGMTASKIRDWLNVIYTGFGVKPEWNLNEAGEYEPGYATESYKQFLAWMQEQYKAGYIQKEYFLNDDAQKEEAFYSGKAGVMITNSGVKADGVIEQIGLVNRDAVVDVLTPPDGPGGPGGVHSFGGFWGGWSISSQTKDPERVVQLLDYIYSPEGRNLTYFGIEGVHYTKDGETIVPNLENRAKEPADTFAPVGGELKGLYNVGQYFGNLFQFNGDKIEVLSNNGFNKNPEIADKQDAYINKNLVMSDIANVLDFPAEFSEIGQKLLDIAERYSIMIVSGEKEVDAGWAEMIKEMNDAGYAKTQQYVKETMSNLK</sequence>
<dbReference type="PANTHER" id="PTHR43649:SF33">
    <property type="entry name" value="POLYGALACTURONAN_RHAMNOGALACTURONAN-BINDING PROTEIN YTCQ"/>
    <property type="match status" value="1"/>
</dbReference>
<dbReference type="InterPro" id="IPR006059">
    <property type="entry name" value="SBP"/>
</dbReference>
<keyword evidence="1" id="KW-1003">Cell membrane</keyword>
<dbReference type="PROSITE" id="PS51257">
    <property type="entry name" value="PROKAR_LIPOPROTEIN"/>
    <property type="match status" value="1"/>
</dbReference>
<feature type="region of interest" description="Disordered" evidence="6">
    <location>
        <begin position="25"/>
        <end position="52"/>
    </location>
</feature>
<evidence type="ECO:0000256" key="4">
    <source>
        <dbReference type="ARBA" id="ARBA00023139"/>
    </source>
</evidence>
<evidence type="ECO:0000256" key="5">
    <source>
        <dbReference type="ARBA" id="ARBA00023288"/>
    </source>
</evidence>
<dbReference type="InterPro" id="IPR050490">
    <property type="entry name" value="Bact_solute-bd_prot1"/>
</dbReference>
<name>A0ABV6JL66_9BACL</name>
<evidence type="ECO:0000256" key="7">
    <source>
        <dbReference type="SAM" id="SignalP"/>
    </source>
</evidence>
<gene>
    <name evidence="8" type="ORF">ACFFJ8_35635</name>
</gene>
<dbReference type="Gene3D" id="3.40.190.10">
    <property type="entry name" value="Periplasmic binding protein-like II"/>
    <property type="match status" value="2"/>
</dbReference>
<evidence type="ECO:0000256" key="3">
    <source>
        <dbReference type="ARBA" id="ARBA00023136"/>
    </source>
</evidence>
<evidence type="ECO:0000256" key="1">
    <source>
        <dbReference type="ARBA" id="ARBA00022475"/>
    </source>
</evidence>
<reference evidence="8 9" key="1">
    <citation type="submission" date="2024-09" db="EMBL/GenBank/DDBJ databases">
        <authorList>
            <person name="Sun Q."/>
            <person name="Mori K."/>
        </authorList>
    </citation>
    <scope>NUCLEOTIDE SEQUENCE [LARGE SCALE GENOMIC DNA]</scope>
    <source>
        <strain evidence="8 9">CCM 4839</strain>
    </source>
</reference>
<keyword evidence="2 7" id="KW-0732">Signal</keyword>
<feature type="chain" id="PRO_5045218971" evidence="7">
    <location>
        <begin position="22"/>
        <end position="532"/>
    </location>
</feature>
<evidence type="ECO:0000313" key="8">
    <source>
        <dbReference type="EMBL" id="MFC0396669.1"/>
    </source>
</evidence>
<evidence type="ECO:0000256" key="2">
    <source>
        <dbReference type="ARBA" id="ARBA00022729"/>
    </source>
</evidence>
<keyword evidence="5" id="KW-0449">Lipoprotein</keyword>
<feature type="compositionally biased region" description="Polar residues" evidence="6">
    <location>
        <begin position="25"/>
        <end position="44"/>
    </location>
</feature>
<dbReference type="PANTHER" id="PTHR43649">
    <property type="entry name" value="ARABINOSE-BINDING PROTEIN-RELATED"/>
    <property type="match status" value="1"/>
</dbReference>
<keyword evidence="3" id="KW-0472">Membrane</keyword>
<keyword evidence="9" id="KW-1185">Reference proteome</keyword>
<dbReference type="RefSeq" id="WP_204821347.1">
    <property type="nucleotide sequence ID" value="NZ_JANHOF010000012.1"/>
</dbReference>
<proteinExistence type="predicted"/>
<dbReference type="Proteomes" id="UP001589818">
    <property type="component" value="Unassembled WGS sequence"/>
</dbReference>
<accession>A0ABV6JL66</accession>